<evidence type="ECO:0000256" key="1">
    <source>
        <dbReference type="ARBA" id="ARBA00022723"/>
    </source>
</evidence>
<dbReference type="GO" id="GO:0043161">
    <property type="term" value="P:proteasome-mediated ubiquitin-dependent protein catabolic process"/>
    <property type="evidence" value="ECO:0007669"/>
    <property type="project" value="TreeGrafter"/>
</dbReference>
<dbReference type="PhylomeDB" id="T1JAF5"/>
<dbReference type="PANTHER" id="PTHR24104:SF48">
    <property type="entry name" value="PROTEIN WECH"/>
    <property type="match status" value="1"/>
</dbReference>
<reference evidence="10" key="1">
    <citation type="submission" date="2011-05" db="EMBL/GenBank/DDBJ databases">
        <authorList>
            <person name="Richards S.R."/>
            <person name="Qu J."/>
            <person name="Jiang H."/>
            <person name="Jhangiani S.N."/>
            <person name="Agravi P."/>
            <person name="Goodspeed R."/>
            <person name="Gross S."/>
            <person name="Mandapat C."/>
            <person name="Jackson L."/>
            <person name="Mathew T."/>
            <person name="Pu L."/>
            <person name="Thornton R."/>
            <person name="Saada N."/>
            <person name="Wilczek-Boney K.B."/>
            <person name="Lee S."/>
            <person name="Kovar C."/>
            <person name="Wu Y."/>
            <person name="Scherer S.E."/>
            <person name="Worley K.C."/>
            <person name="Muzny D.M."/>
            <person name="Gibbs R."/>
        </authorList>
    </citation>
    <scope>NUCLEOTIDE SEQUENCE</scope>
    <source>
        <strain evidence="10">Brora</strain>
    </source>
</reference>
<evidence type="ECO:0000259" key="8">
    <source>
        <dbReference type="PROSITE" id="PS50089"/>
    </source>
</evidence>
<reference evidence="9" key="2">
    <citation type="submission" date="2015-02" db="UniProtKB">
        <authorList>
            <consortium name="EnsemblMetazoa"/>
        </authorList>
    </citation>
    <scope>IDENTIFICATION</scope>
</reference>
<dbReference type="InterPro" id="IPR001258">
    <property type="entry name" value="NHL_repeat"/>
</dbReference>
<dbReference type="EMBL" id="JH431998">
    <property type="status" value="NOT_ANNOTATED_CDS"/>
    <property type="molecule type" value="Genomic_DNA"/>
</dbReference>
<dbReference type="GO" id="GO:0008270">
    <property type="term" value="F:zinc ion binding"/>
    <property type="evidence" value="ECO:0007669"/>
    <property type="project" value="UniProtKB-KW"/>
</dbReference>
<evidence type="ECO:0000313" key="10">
    <source>
        <dbReference type="Proteomes" id="UP000014500"/>
    </source>
</evidence>
<protein>
    <recommendedName>
        <fullName evidence="8">RING-type domain-containing protein</fullName>
    </recommendedName>
</protein>
<dbReference type="GO" id="GO:0061630">
    <property type="term" value="F:ubiquitin protein ligase activity"/>
    <property type="evidence" value="ECO:0007669"/>
    <property type="project" value="TreeGrafter"/>
</dbReference>
<evidence type="ECO:0000256" key="4">
    <source>
        <dbReference type="ARBA" id="ARBA00022833"/>
    </source>
</evidence>
<dbReference type="SMART" id="SM00557">
    <property type="entry name" value="IG_FLMN"/>
    <property type="match status" value="1"/>
</dbReference>
<dbReference type="HOGENOM" id="CLU_604576_0_0_1"/>
<feature type="repeat" description="NHL" evidence="7">
    <location>
        <begin position="272"/>
        <end position="317"/>
    </location>
</feature>
<keyword evidence="3 6" id="KW-0863">Zinc-finger</keyword>
<organism evidence="9 10">
    <name type="scientific">Strigamia maritima</name>
    <name type="common">European centipede</name>
    <name type="synonym">Geophilus maritimus</name>
    <dbReference type="NCBI Taxonomy" id="126957"/>
    <lineage>
        <taxon>Eukaryota</taxon>
        <taxon>Metazoa</taxon>
        <taxon>Ecdysozoa</taxon>
        <taxon>Arthropoda</taxon>
        <taxon>Myriapoda</taxon>
        <taxon>Chilopoda</taxon>
        <taxon>Pleurostigmophora</taxon>
        <taxon>Geophilomorpha</taxon>
        <taxon>Linotaeniidae</taxon>
        <taxon>Strigamia</taxon>
    </lineage>
</organism>
<dbReference type="PANTHER" id="PTHR24104">
    <property type="entry name" value="E3 UBIQUITIN-PROTEIN LIGASE NHLRC1-RELATED"/>
    <property type="match status" value="1"/>
</dbReference>
<dbReference type="PROSITE" id="PS50194">
    <property type="entry name" value="FILAMIN_REPEAT"/>
    <property type="match status" value="1"/>
</dbReference>
<dbReference type="EnsemblMetazoa" id="SMAR010721-RA">
    <property type="protein sequence ID" value="SMAR010721-PA"/>
    <property type="gene ID" value="SMAR010721"/>
</dbReference>
<feature type="repeat" description="NHL" evidence="7">
    <location>
        <begin position="238"/>
        <end position="270"/>
    </location>
</feature>
<dbReference type="InterPro" id="IPR050952">
    <property type="entry name" value="TRIM-NHL_E3_ligases"/>
</dbReference>
<dbReference type="PROSITE" id="PS50089">
    <property type="entry name" value="ZF_RING_2"/>
    <property type="match status" value="1"/>
</dbReference>
<dbReference type="SUPFAM" id="SSF101898">
    <property type="entry name" value="NHL repeat"/>
    <property type="match status" value="1"/>
</dbReference>
<dbReference type="InterPro" id="IPR001298">
    <property type="entry name" value="Filamin/ABP280_rpt"/>
</dbReference>
<keyword evidence="10" id="KW-1185">Reference proteome</keyword>
<dbReference type="InterPro" id="IPR014756">
    <property type="entry name" value="Ig_E-set"/>
</dbReference>
<feature type="repeat" description="Filamin" evidence="5">
    <location>
        <begin position="70"/>
        <end position="169"/>
    </location>
</feature>
<accession>T1JAF5</accession>
<sequence length="453" mass="50812">MPTLATMAESDAVKLRYCDKCKKSETKYEIFECNHQFCKKCTESIKSYPLHIKCIICRPTPVDELMNYYANCVNSKSSTAEGQGLIAAVVNCHASFTVFTRNQFGMARNFATPIVTIRNKQNKFLHVDIDDTAIGTYLINYTPKSPGDHLITITVHNDHIAGSPFTLKNVFLEMDQPEFSFGTRELTNDSATTRTQLGVCCSKSGKIITTDRLNNQLVIFDQRGKEIYRYGSLGYWSGQLDDPSSVTIDNRDRIIVIDRGNFRVQVLSLDDVINFGSRGRDNGQFMVPWGVATNSKCQILVTDDDEQNPRIQLFTPAGDFLKVFNLDTRNWTHPRGICVSRRDEVLVSVIGRNNCVIRCDSYLKKSRSLFGARVVADGKLSAPQGIVVDTQGRVIIADKMNRRVYIFDPVNGRFLYSFSVTGEPTGVCASPDGLIIVAVCDGLCESFYAYRYL</sequence>
<dbReference type="InterPro" id="IPR011042">
    <property type="entry name" value="6-blade_b-propeller_TolB-like"/>
</dbReference>
<keyword evidence="1" id="KW-0479">Metal-binding</keyword>
<dbReference type="eggNOG" id="KOG2177">
    <property type="taxonomic scope" value="Eukaryota"/>
</dbReference>
<evidence type="ECO:0000256" key="2">
    <source>
        <dbReference type="ARBA" id="ARBA00022737"/>
    </source>
</evidence>
<dbReference type="InterPro" id="IPR013783">
    <property type="entry name" value="Ig-like_fold"/>
</dbReference>
<proteinExistence type="predicted"/>
<dbReference type="Pfam" id="PF00630">
    <property type="entry name" value="Filamin"/>
    <property type="match status" value="1"/>
</dbReference>
<dbReference type="STRING" id="126957.T1JAF5"/>
<name>T1JAF5_STRMM</name>
<evidence type="ECO:0000256" key="5">
    <source>
        <dbReference type="PROSITE-ProRule" id="PRU00087"/>
    </source>
</evidence>
<dbReference type="Pfam" id="PF01436">
    <property type="entry name" value="NHL"/>
    <property type="match status" value="1"/>
</dbReference>
<keyword evidence="2" id="KW-0677">Repeat</keyword>
<dbReference type="PROSITE" id="PS51125">
    <property type="entry name" value="NHL"/>
    <property type="match status" value="3"/>
</dbReference>
<evidence type="ECO:0000256" key="3">
    <source>
        <dbReference type="ARBA" id="ARBA00022771"/>
    </source>
</evidence>
<feature type="domain" description="RING-type" evidence="8">
    <location>
        <begin position="18"/>
        <end position="58"/>
    </location>
</feature>
<evidence type="ECO:0000313" key="9">
    <source>
        <dbReference type="EnsemblMetazoa" id="SMAR010721-PA"/>
    </source>
</evidence>
<dbReference type="OMA" id="NCHASFT"/>
<dbReference type="Gene3D" id="2.120.10.30">
    <property type="entry name" value="TolB, C-terminal domain"/>
    <property type="match status" value="1"/>
</dbReference>
<evidence type="ECO:0000256" key="6">
    <source>
        <dbReference type="PROSITE-ProRule" id="PRU00175"/>
    </source>
</evidence>
<keyword evidence="4" id="KW-0862">Zinc</keyword>
<dbReference type="SUPFAM" id="SSF81296">
    <property type="entry name" value="E set domains"/>
    <property type="match status" value="1"/>
</dbReference>
<dbReference type="GO" id="GO:0000209">
    <property type="term" value="P:protein polyubiquitination"/>
    <property type="evidence" value="ECO:0007669"/>
    <property type="project" value="TreeGrafter"/>
</dbReference>
<feature type="repeat" description="NHL" evidence="7">
    <location>
        <begin position="370"/>
        <end position="410"/>
    </location>
</feature>
<dbReference type="Proteomes" id="UP000014500">
    <property type="component" value="Unassembled WGS sequence"/>
</dbReference>
<dbReference type="Gene3D" id="2.60.40.10">
    <property type="entry name" value="Immunoglobulins"/>
    <property type="match status" value="1"/>
</dbReference>
<dbReference type="InterPro" id="IPR017868">
    <property type="entry name" value="Filamin/ABP280_repeat-like"/>
</dbReference>
<dbReference type="InterPro" id="IPR001841">
    <property type="entry name" value="Znf_RING"/>
</dbReference>
<dbReference type="AlphaFoldDB" id="T1JAF5"/>
<evidence type="ECO:0000256" key="7">
    <source>
        <dbReference type="PROSITE-ProRule" id="PRU00504"/>
    </source>
</evidence>